<comment type="caution">
    <text evidence="2">The sequence shown here is derived from an EMBL/GenBank/DDBJ whole genome shotgun (WGS) entry which is preliminary data.</text>
</comment>
<feature type="region of interest" description="Disordered" evidence="1">
    <location>
        <begin position="92"/>
        <end position="111"/>
    </location>
</feature>
<protein>
    <submittedName>
        <fullName evidence="2">Uncharacterized protein</fullName>
    </submittedName>
</protein>
<proteinExistence type="predicted"/>
<gene>
    <name evidence="2" type="ORF">A2478_00895</name>
</gene>
<accession>A0A1F5SWZ9</accession>
<dbReference type="STRING" id="1798002.A2478_00895"/>
<sequence length="111" mass="12821">MPTDLKKILDLIKRTGDKYIVGEKGDNFVVMQLEQYIELLKHKESTDSGTWGEVENQPDLSEINQEIASWSLQGEDQTSDLEELFLEKLEQNANKAENDQSEEPYYLEPID</sequence>
<evidence type="ECO:0000313" key="3">
    <source>
        <dbReference type="Proteomes" id="UP000179001"/>
    </source>
</evidence>
<name>A0A1F5SWZ9_9BACT</name>
<dbReference type="EMBL" id="MFGJ01000008">
    <property type="protein sequence ID" value="OGF30983.1"/>
    <property type="molecule type" value="Genomic_DNA"/>
</dbReference>
<dbReference type="Proteomes" id="UP000179001">
    <property type="component" value="Unassembled WGS sequence"/>
</dbReference>
<evidence type="ECO:0000313" key="2">
    <source>
        <dbReference type="EMBL" id="OGF30983.1"/>
    </source>
</evidence>
<dbReference type="AlphaFoldDB" id="A0A1F5SWZ9"/>
<reference evidence="2 3" key="1">
    <citation type="journal article" date="2016" name="Nat. Commun.">
        <title>Thousands of microbial genomes shed light on interconnected biogeochemical processes in an aquifer system.</title>
        <authorList>
            <person name="Anantharaman K."/>
            <person name="Brown C.T."/>
            <person name="Hug L.A."/>
            <person name="Sharon I."/>
            <person name="Castelle C.J."/>
            <person name="Probst A.J."/>
            <person name="Thomas B.C."/>
            <person name="Singh A."/>
            <person name="Wilkins M.J."/>
            <person name="Karaoz U."/>
            <person name="Brodie E.L."/>
            <person name="Williams K.H."/>
            <person name="Hubbard S.S."/>
            <person name="Banfield J.F."/>
        </authorList>
    </citation>
    <scope>NUCLEOTIDE SEQUENCE [LARGE SCALE GENOMIC DNA]</scope>
</reference>
<organism evidence="2 3">
    <name type="scientific">Candidatus Falkowbacteria bacterium RIFOXYC2_FULL_36_12</name>
    <dbReference type="NCBI Taxonomy" id="1798002"/>
    <lineage>
        <taxon>Bacteria</taxon>
        <taxon>Candidatus Falkowiibacteriota</taxon>
    </lineage>
</organism>
<evidence type="ECO:0000256" key="1">
    <source>
        <dbReference type="SAM" id="MobiDB-lite"/>
    </source>
</evidence>